<keyword evidence="3 6" id="KW-0812">Transmembrane</keyword>
<keyword evidence="9" id="KW-1185">Reference proteome</keyword>
<comment type="caution">
    <text evidence="8">The sequence shown here is derived from an EMBL/GenBank/DDBJ whole genome shotgun (WGS) entry which is preliminary data.</text>
</comment>
<dbReference type="Proteomes" id="UP000019275">
    <property type="component" value="Unassembled WGS sequence"/>
</dbReference>
<evidence type="ECO:0000256" key="1">
    <source>
        <dbReference type="ARBA" id="ARBA00004141"/>
    </source>
</evidence>
<feature type="transmembrane region" description="Helical" evidence="6">
    <location>
        <begin position="86"/>
        <end position="110"/>
    </location>
</feature>
<evidence type="ECO:0000313" key="9">
    <source>
        <dbReference type="Proteomes" id="UP000019275"/>
    </source>
</evidence>
<feature type="transmembrane region" description="Helical" evidence="6">
    <location>
        <begin position="145"/>
        <end position="165"/>
    </location>
</feature>
<feature type="transmembrane region" description="Helical" evidence="6">
    <location>
        <begin position="210"/>
        <end position="228"/>
    </location>
</feature>
<feature type="transmembrane region" description="Helical" evidence="6">
    <location>
        <begin position="60"/>
        <end position="79"/>
    </location>
</feature>
<evidence type="ECO:0000256" key="3">
    <source>
        <dbReference type="ARBA" id="ARBA00022692"/>
    </source>
</evidence>
<feature type="domain" description="EamA" evidence="7">
    <location>
        <begin position="2"/>
        <end position="133"/>
    </location>
</feature>
<evidence type="ECO:0000256" key="2">
    <source>
        <dbReference type="ARBA" id="ARBA00007362"/>
    </source>
</evidence>
<evidence type="ECO:0000259" key="7">
    <source>
        <dbReference type="Pfam" id="PF00892"/>
    </source>
</evidence>
<feature type="domain" description="EamA" evidence="7">
    <location>
        <begin position="144"/>
        <end position="284"/>
    </location>
</feature>
<dbReference type="PANTHER" id="PTHR32322">
    <property type="entry name" value="INNER MEMBRANE TRANSPORTER"/>
    <property type="match status" value="1"/>
</dbReference>
<gene>
    <name evidence="8" type="ORF">KLA_09164</name>
</gene>
<keyword evidence="4 6" id="KW-1133">Transmembrane helix</keyword>
<feature type="transmembrane region" description="Helical" evidence="6">
    <location>
        <begin position="270"/>
        <end position="287"/>
    </location>
</feature>
<dbReference type="RefSeq" id="WP_034645236.1">
    <property type="nucleotide sequence ID" value="NZ_ARZX01000010.1"/>
</dbReference>
<feature type="transmembrane region" description="Helical" evidence="6">
    <location>
        <begin position="116"/>
        <end position="133"/>
    </location>
</feature>
<comment type="similarity">
    <text evidence="2">Belongs to the EamA transporter family.</text>
</comment>
<dbReference type="Gene3D" id="1.10.3730.20">
    <property type="match status" value="2"/>
</dbReference>
<dbReference type="SUPFAM" id="SSF103481">
    <property type="entry name" value="Multidrug resistance efflux transporter EmrE"/>
    <property type="match status" value="2"/>
</dbReference>
<keyword evidence="5 6" id="KW-0472">Membrane</keyword>
<evidence type="ECO:0000313" key="8">
    <source>
        <dbReference type="EMBL" id="EWH13503.1"/>
    </source>
</evidence>
<reference evidence="8 9" key="1">
    <citation type="journal article" date="2014" name="Genome Announc.">
        <title>Draft Genome Sequence of the Carrageenan-Degrading Bacterium Cellulophaga sp. Strain KL-A, Isolated from Decaying Marine Algae.</title>
        <authorList>
            <person name="Shan D."/>
            <person name="Ying J."/>
            <person name="Li X."/>
            <person name="Gao Z."/>
            <person name="Wei G."/>
            <person name="Shao Z."/>
        </authorList>
    </citation>
    <scope>NUCLEOTIDE SEQUENCE [LARGE SCALE GENOMIC DNA]</scope>
    <source>
        <strain evidence="8 9">KL-A</strain>
    </source>
</reference>
<dbReference type="PANTHER" id="PTHR32322:SF2">
    <property type="entry name" value="EAMA DOMAIN-CONTAINING PROTEIN"/>
    <property type="match status" value="1"/>
</dbReference>
<dbReference type="InterPro" id="IPR050638">
    <property type="entry name" value="AA-Vitamin_Transporters"/>
</dbReference>
<dbReference type="Pfam" id="PF00892">
    <property type="entry name" value="EamA"/>
    <property type="match status" value="2"/>
</dbReference>
<dbReference type="InterPro" id="IPR000620">
    <property type="entry name" value="EamA_dom"/>
</dbReference>
<evidence type="ECO:0000256" key="6">
    <source>
        <dbReference type="SAM" id="Phobius"/>
    </source>
</evidence>
<proteinExistence type="inferred from homology"/>
<organism evidence="8 9">
    <name type="scientific">Cellulophaga geojensis KL-A</name>
    <dbReference type="NCBI Taxonomy" id="1328323"/>
    <lineage>
        <taxon>Bacteria</taxon>
        <taxon>Pseudomonadati</taxon>
        <taxon>Bacteroidota</taxon>
        <taxon>Flavobacteriia</taxon>
        <taxon>Flavobacteriales</taxon>
        <taxon>Flavobacteriaceae</taxon>
        <taxon>Cellulophaga</taxon>
    </lineage>
</organism>
<feature type="transmembrane region" description="Helical" evidence="6">
    <location>
        <begin position="240"/>
        <end position="261"/>
    </location>
</feature>
<accession>A0ABN0RNX4</accession>
<feature type="transmembrane region" description="Helical" evidence="6">
    <location>
        <begin position="177"/>
        <end position="198"/>
    </location>
</feature>
<sequence length="288" mass="32040">MINLLLSILFSSLIFIVFKLFHTFKVQTLYAIITNYFVACLVGLFFYKNNITPAKIPLEPWFGGALFLGILFILVFYIMAKTSQDLGVSVASVATKMSLVIPVLGGIFLYNETLTSIKTIGILLALSAVYLASTKNNSTFNKKALLLPFLVFLGSGTIDITIKYLEEAYVEEAKIPLFSSFIFIAAGIFGVLFILIRTKEHPIKLNFKNILGGICLGIPNFFSIYYLIKALRESNFTSASIFTINNVAIVLFTTLIGIFFFKEKLSTKNWLGIGLAVCSILLMALKYE</sequence>
<feature type="transmembrane region" description="Helical" evidence="6">
    <location>
        <begin position="29"/>
        <end position="48"/>
    </location>
</feature>
<evidence type="ECO:0000256" key="5">
    <source>
        <dbReference type="ARBA" id="ARBA00023136"/>
    </source>
</evidence>
<dbReference type="EMBL" id="ARZX01000010">
    <property type="protein sequence ID" value="EWH13503.1"/>
    <property type="molecule type" value="Genomic_DNA"/>
</dbReference>
<comment type="subcellular location">
    <subcellularLocation>
        <location evidence="1">Membrane</location>
        <topology evidence="1">Multi-pass membrane protein</topology>
    </subcellularLocation>
</comment>
<name>A0ABN0RNX4_9FLAO</name>
<evidence type="ECO:0000256" key="4">
    <source>
        <dbReference type="ARBA" id="ARBA00022989"/>
    </source>
</evidence>
<protein>
    <recommendedName>
        <fullName evidence="7">EamA domain-containing protein</fullName>
    </recommendedName>
</protein>
<dbReference type="InterPro" id="IPR037185">
    <property type="entry name" value="EmrE-like"/>
</dbReference>
<feature type="transmembrane region" description="Helical" evidence="6">
    <location>
        <begin position="6"/>
        <end position="22"/>
    </location>
</feature>